<proteinExistence type="predicted"/>
<organism evidence="2 3">
    <name type="scientific">Myceligenerans xiligouense</name>
    <dbReference type="NCBI Taxonomy" id="253184"/>
    <lineage>
        <taxon>Bacteria</taxon>
        <taxon>Bacillati</taxon>
        <taxon>Actinomycetota</taxon>
        <taxon>Actinomycetes</taxon>
        <taxon>Micrococcales</taxon>
        <taxon>Promicromonosporaceae</taxon>
        <taxon>Myceligenerans</taxon>
    </lineage>
</organism>
<accession>A0A3N4YQC0</accession>
<dbReference type="Proteomes" id="UP000280501">
    <property type="component" value="Unassembled WGS sequence"/>
</dbReference>
<dbReference type="PANTHER" id="PTHR13170:SF16">
    <property type="entry name" value="PROTEIN O-GLCNACASE"/>
    <property type="match status" value="1"/>
</dbReference>
<dbReference type="Pfam" id="PF00583">
    <property type="entry name" value="Acetyltransf_1"/>
    <property type="match status" value="1"/>
</dbReference>
<dbReference type="RefSeq" id="WP_246012308.1">
    <property type="nucleotide sequence ID" value="NZ_RKQZ01000001.1"/>
</dbReference>
<dbReference type="Gene3D" id="3.40.630.30">
    <property type="match status" value="1"/>
</dbReference>
<dbReference type="AlphaFoldDB" id="A0A3N4YQC0"/>
<evidence type="ECO:0000259" key="1">
    <source>
        <dbReference type="PROSITE" id="PS51186"/>
    </source>
</evidence>
<dbReference type="EMBL" id="RKQZ01000001">
    <property type="protein sequence ID" value="RPF21534.1"/>
    <property type="molecule type" value="Genomic_DNA"/>
</dbReference>
<dbReference type="InterPro" id="IPR016181">
    <property type="entry name" value="Acyl_CoA_acyltransferase"/>
</dbReference>
<protein>
    <submittedName>
        <fullName evidence="2">Acetyltransferase (GNAT) family protein</fullName>
    </submittedName>
</protein>
<keyword evidence="3" id="KW-1185">Reference proteome</keyword>
<keyword evidence="2" id="KW-0808">Transferase</keyword>
<evidence type="ECO:0000313" key="2">
    <source>
        <dbReference type="EMBL" id="RPF21534.1"/>
    </source>
</evidence>
<feature type="domain" description="N-acetyltransferase" evidence="1">
    <location>
        <begin position="73"/>
        <end position="216"/>
    </location>
</feature>
<gene>
    <name evidence="2" type="ORF">EDD34_2165</name>
</gene>
<name>A0A3N4YQC0_9MICO</name>
<reference evidence="2 3" key="1">
    <citation type="submission" date="2018-11" db="EMBL/GenBank/DDBJ databases">
        <title>Sequencing the genomes of 1000 actinobacteria strains.</title>
        <authorList>
            <person name="Klenk H.-P."/>
        </authorList>
    </citation>
    <scope>NUCLEOTIDE SEQUENCE [LARGE SCALE GENOMIC DNA]</scope>
    <source>
        <strain evidence="2 3">DSM 15700</strain>
    </source>
</reference>
<dbReference type="PROSITE" id="PS51186">
    <property type="entry name" value="GNAT"/>
    <property type="match status" value="1"/>
</dbReference>
<dbReference type="InterPro" id="IPR000182">
    <property type="entry name" value="GNAT_dom"/>
</dbReference>
<sequence length="216" mass="23702">MITNDRGSGSTIRPYQPNDRDAVTEICVRTAAGGKDARGIYSDDLLMPDVYCLPYVTYAPDLAWVVDDAAGRAIGYVLAVADTRAFVDWYAAEWAPGFRARHPRPGLMRRDYRYSEEALVRDGADAHRMVRGITPAELADYPAHLHIDLLPEGQRQGLGRRLLDTLRAALAERGVPGVHLGMDPDNTGAGAFYAAYGFHELPSHRPEAPLLGIGTR</sequence>
<dbReference type="InterPro" id="IPR051822">
    <property type="entry name" value="Glycosyl_Hydrolase_84"/>
</dbReference>
<dbReference type="SUPFAM" id="SSF55729">
    <property type="entry name" value="Acyl-CoA N-acyltransferases (Nat)"/>
    <property type="match status" value="1"/>
</dbReference>
<dbReference type="GO" id="GO:0016747">
    <property type="term" value="F:acyltransferase activity, transferring groups other than amino-acyl groups"/>
    <property type="evidence" value="ECO:0007669"/>
    <property type="project" value="InterPro"/>
</dbReference>
<dbReference type="PANTHER" id="PTHR13170">
    <property type="entry name" value="O-GLCNACASE"/>
    <property type="match status" value="1"/>
</dbReference>
<dbReference type="CDD" id="cd04301">
    <property type="entry name" value="NAT_SF"/>
    <property type="match status" value="1"/>
</dbReference>
<comment type="caution">
    <text evidence="2">The sequence shown here is derived from an EMBL/GenBank/DDBJ whole genome shotgun (WGS) entry which is preliminary data.</text>
</comment>
<evidence type="ECO:0000313" key="3">
    <source>
        <dbReference type="Proteomes" id="UP000280501"/>
    </source>
</evidence>